<dbReference type="InterPro" id="IPR003141">
    <property type="entry name" value="Pol/His_phosphatase_N"/>
</dbReference>
<evidence type="ECO:0000256" key="4">
    <source>
        <dbReference type="ARBA" id="ARBA00022605"/>
    </source>
</evidence>
<keyword evidence="4 8" id="KW-0028">Amino-acid biosynthesis</keyword>
<accession>A0A0V8QDW4</accession>
<keyword evidence="11" id="KW-1185">Reference proteome</keyword>
<dbReference type="PANTHER" id="PTHR21039">
    <property type="entry name" value="HISTIDINOL PHOSPHATASE-RELATED"/>
    <property type="match status" value="1"/>
</dbReference>
<dbReference type="RefSeq" id="WP_058353103.1">
    <property type="nucleotide sequence ID" value="NZ_CABMMD010000164.1"/>
</dbReference>
<dbReference type="UniPathway" id="UPA00031">
    <property type="reaction ID" value="UER00013"/>
</dbReference>
<sequence>MILTDCHVHSCFSSDSEAPVEAMIEQAISRSFPYFYLTDHMDYEFPIWEEGMDFLFNPEAYFKALAKYQNQYADSIRIRPSIELGLKPCVAEKYRTLLSQYPFDFVIGSTHLVNNEDPFNPSFWESRSESEALSSYFEAVIENIRVFPEFDSCGHLDYIIRHAPSVLSGANKAGYHYRDYSDYLDTALRLLIQHGIALEVNTAGYVKGLNQPNPQTDVLKRYRELGGELLTIGSDAHKPEFYSCEFSRAEELLKSLGFRYYAIYKQRKAEMLKL</sequence>
<evidence type="ECO:0000256" key="6">
    <source>
        <dbReference type="ARBA" id="ARBA00023102"/>
    </source>
</evidence>
<dbReference type="GO" id="GO:0005737">
    <property type="term" value="C:cytoplasm"/>
    <property type="evidence" value="ECO:0007669"/>
    <property type="project" value="TreeGrafter"/>
</dbReference>
<comment type="similarity">
    <text evidence="2 8">Belongs to the PHP hydrolase family. HisK subfamily.</text>
</comment>
<dbReference type="EMBL" id="LNAM01000164">
    <property type="protein sequence ID" value="KSV58668.1"/>
    <property type="molecule type" value="Genomic_DNA"/>
</dbReference>
<comment type="caution">
    <text evidence="10">The sequence shown here is derived from an EMBL/GenBank/DDBJ whole genome shotgun (WGS) entry which is preliminary data.</text>
</comment>
<dbReference type="EC" id="3.1.3.15" evidence="3 8"/>
<evidence type="ECO:0000313" key="10">
    <source>
        <dbReference type="EMBL" id="KSV58668.1"/>
    </source>
</evidence>
<evidence type="ECO:0000259" key="9">
    <source>
        <dbReference type="SMART" id="SM00481"/>
    </source>
</evidence>
<dbReference type="OrthoDB" id="9775255at2"/>
<evidence type="ECO:0000256" key="1">
    <source>
        <dbReference type="ARBA" id="ARBA00004970"/>
    </source>
</evidence>
<evidence type="ECO:0000313" key="11">
    <source>
        <dbReference type="Proteomes" id="UP000054874"/>
    </source>
</evidence>
<keyword evidence="5 8" id="KW-0378">Hydrolase</keyword>
<dbReference type="GO" id="GO:0000105">
    <property type="term" value="P:L-histidine biosynthetic process"/>
    <property type="evidence" value="ECO:0007669"/>
    <property type="project" value="UniProtKB-UniRule"/>
</dbReference>
<dbReference type="InterPro" id="IPR004013">
    <property type="entry name" value="PHP_dom"/>
</dbReference>
<proteinExistence type="inferred from homology"/>
<dbReference type="STRING" id="290052.ASU35_02375"/>
<dbReference type="Gene3D" id="3.20.20.140">
    <property type="entry name" value="Metal-dependent hydrolases"/>
    <property type="match status" value="1"/>
</dbReference>
<dbReference type="InterPro" id="IPR016195">
    <property type="entry name" value="Pol/histidinol_Pase-like"/>
</dbReference>
<dbReference type="NCBIfam" id="TIGR01856">
    <property type="entry name" value="hisJ_fam"/>
    <property type="match status" value="1"/>
</dbReference>
<evidence type="ECO:0000256" key="5">
    <source>
        <dbReference type="ARBA" id="ARBA00022801"/>
    </source>
</evidence>
<comment type="pathway">
    <text evidence="1 8">Amino-acid biosynthesis; L-histidine biosynthesis; L-histidine from 5-phospho-alpha-D-ribose 1-diphosphate: step 8/9.</text>
</comment>
<keyword evidence="6 8" id="KW-0368">Histidine biosynthesis</keyword>
<dbReference type="SMART" id="SM00481">
    <property type="entry name" value="POLIIIAc"/>
    <property type="match status" value="1"/>
</dbReference>
<gene>
    <name evidence="10" type="ORF">ASU35_02375</name>
</gene>
<dbReference type="PANTHER" id="PTHR21039:SF0">
    <property type="entry name" value="HISTIDINOL-PHOSPHATASE"/>
    <property type="match status" value="1"/>
</dbReference>
<dbReference type="AlphaFoldDB" id="A0A0V8QDW4"/>
<evidence type="ECO:0000256" key="8">
    <source>
        <dbReference type="RuleBase" id="RU366003"/>
    </source>
</evidence>
<name>A0A0V8QDW4_9FIRM</name>
<dbReference type="GO" id="GO:0004401">
    <property type="term" value="F:histidinol-phosphatase activity"/>
    <property type="evidence" value="ECO:0007669"/>
    <property type="project" value="UniProtKB-UniRule"/>
</dbReference>
<feature type="domain" description="Polymerase/histidinol phosphatase N-terminal" evidence="9">
    <location>
        <begin position="4"/>
        <end position="64"/>
    </location>
</feature>
<dbReference type="InterPro" id="IPR010140">
    <property type="entry name" value="Histidinol_P_phosphatase_HisJ"/>
</dbReference>
<evidence type="ECO:0000256" key="7">
    <source>
        <dbReference type="ARBA" id="ARBA00049158"/>
    </source>
</evidence>
<evidence type="ECO:0000256" key="2">
    <source>
        <dbReference type="ARBA" id="ARBA00009152"/>
    </source>
</evidence>
<reference evidence="10 11" key="1">
    <citation type="submission" date="2015-11" db="EMBL/GenBank/DDBJ databases">
        <title>Butyribacter intestini gen. nov., sp. nov., a butyric acid-producing bacterium of the family Lachnospiraceae isolated from the human faeces.</title>
        <authorList>
            <person name="Zou Y."/>
            <person name="Xue W."/>
            <person name="Luo G."/>
            <person name="Lv M."/>
        </authorList>
    </citation>
    <scope>NUCLEOTIDE SEQUENCE [LARGE SCALE GENOMIC DNA]</scope>
    <source>
        <strain evidence="10 11">ACET-33324</strain>
    </source>
</reference>
<organism evidence="10 11">
    <name type="scientific">Acetivibrio ethanolgignens</name>
    <dbReference type="NCBI Taxonomy" id="290052"/>
    <lineage>
        <taxon>Bacteria</taxon>
        <taxon>Bacillati</taxon>
        <taxon>Bacillota</taxon>
        <taxon>Clostridia</taxon>
        <taxon>Eubacteriales</taxon>
        <taxon>Oscillospiraceae</taxon>
        <taxon>Acetivibrio</taxon>
    </lineage>
</organism>
<comment type="catalytic activity">
    <reaction evidence="7 8">
        <text>L-histidinol phosphate + H2O = L-histidinol + phosphate</text>
        <dbReference type="Rhea" id="RHEA:14465"/>
        <dbReference type="ChEBI" id="CHEBI:15377"/>
        <dbReference type="ChEBI" id="CHEBI:43474"/>
        <dbReference type="ChEBI" id="CHEBI:57699"/>
        <dbReference type="ChEBI" id="CHEBI:57980"/>
        <dbReference type="EC" id="3.1.3.15"/>
    </reaction>
</comment>
<evidence type="ECO:0000256" key="3">
    <source>
        <dbReference type="ARBA" id="ARBA00013085"/>
    </source>
</evidence>
<dbReference type="Pfam" id="PF02811">
    <property type="entry name" value="PHP"/>
    <property type="match status" value="1"/>
</dbReference>
<protein>
    <recommendedName>
        <fullName evidence="3 8">Histidinol-phosphatase</fullName>
        <shortName evidence="8">HolPase</shortName>
        <ecNumber evidence="3 8">3.1.3.15</ecNumber>
    </recommendedName>
</protein>
<dbReference type="SUPFAM" id="SSF89550">
    <property type="entry name" value="PHP domain-like"/>
    <property type="match status" value="1"/>
</dbReference>
<dbReference type="Proteomes" id="UP000054874">
    <property type="component" value="Unassembled WGS sequence"/>
</dbReference>